<organism evidence="2 3">
    <name type="scientific">Flavihumibacter stibioxidans</name>
    <dbReference type="NCBI Taxonomy" id="1834163"/>
    <lineage>
        <taxon>Bacteria</taxon>
        <taxon>Pseudomonadati</taxon>
        <taxon>Bacteroidota</taxon>
        <taxon>Chitinophagia</taxon>
        <taxon>Chitinophagales</taxon>
        <taxon>Chitinophagaceae</taxon>
        <taxon>Flavihumibacter</taxon>
    </lineage>
</organism>
<accession>A0ABR7MD85</accession>
<evidence type="ECO:0000313" key="2">
    <source>
        <dbReference type="EMBL" id="MBC6492973.1"/>
    </source>
</evidence>
<feature type="signal peptide" evidence="1">
    <location>
        <begin position="1"/>
        <end position="22"/>
    </location>
</feature>
<dbReference type="Pfam" id="PF13620">
    <property type="entry name" value="CarboxypepD_reg"/>
    <property type="match status" value="1"/>
</dbReference>
<name>A0ABR7MD85_9BACT</name>
<dbReference type="SUPFAM" id="SSF49464">
    <property type="entry name" value="Carboxypeptidase regulatory domain-like"/>
    <property type="match status" value="1"/>
</dbReference>
<comment type="caution">
    <text evidence="2">The sequence shown here is derived from an EMBL/GenBank/DDBJ whole genome shotgun (WGS) entry which is preliminary data.</text>
</comment>
<evidence type="ECO:0000313" key="3">
    <source>
        <dbReference type="Proteomes" id="UP000765802"/>
    </source>
</evidence>
<evidence type="ECO:0008006" key="4">
    <source>
        <dbReference type="Google" id="ProtNLM"/>
    </source>
</evidence>
<sequence>MRILRNLVFLTTGMICSQLAFATGGRLPGEDAVIHGYIVDAVTKKPVSGVMVTASNNKRTVEKEVATNASGYFKLDELPAGGLEIRFDKKGYKRIKKEQVIVSEGSIQRLNVDLYLEKVAIESPVVFEYPALRLIDGIL</sequence>
<dbReference type="RefSeq" id="WP_187258293.1">
    <property type="nucleotide sequence ID" value="NZ_JBHULF010000005.1"/>
</dbReference>
<feature type="chain" id="PRO_5045714836" description="Carboxypeptidase regulatory-like domain-containing protein" evidence="1">
    <location>
        <begin position="23"/>
        <end position="139"/>
    </location>
</feature>
<dbReference type="InterPro" id="IPR008969">
    <property type="entry name" value="CarboxyPept-like_regulatory"/>
</dbReference>
<protein>
    <recommendedName>
        <fullName evidence="4">Carboxypeptidase regulatory-like domain-containing protein</fullName>
    </recommendedName>
</protein>
<proteinExistence type="predicted"/>
<reference evidence="2 3" key="1">
    <citation type="submission" date="2016-07" db="EMBL/GenBank/DDBJ databases">
        <title>Genome analysis of Flavihumibacter stibioxidans YS-17.</title>
        <authorList>
            <person name="Shi K."/>
            <person name="Han Y."/>
            <person name="Wang G."/>
        </authorList>
    </citation>
    <scope>NUCLEOTIDE SEQUENCE [LARGE SCALE GENOMIC DNA]</scope>
    <source>
        <strain evidence="2 3">YS-17</strain>
    </source>
</reference>
<dbReference type="Proteomes" id="UP000765802">
    <property type="component" value="Unassembled WGS sequence"/>
</dbReference>
<keyword evidence="1" id="KW-0732">Signal</keyword>
<dbReference type="Gene3D" id="2.60.40.1120">
    <property type="entry name" value="Carboxypeptidase-like, regulatory domain"/>
    <property type="match status" value="1"/>
</dbReference>
<gene>
    <name evidence="2" type="ORF">BC349_18105</name>
</gene>
<dbReference type="EMBL" id="MBUA01000030">
    <property type="protein sequence ID" value="MBC6492973.1"/>
    <property type="molecule type" value="Genomic_DNA"/>
</dbReference>
<keyword evidence="3" id="KW-1185">Reference proteome</keyword>
<evidence type="ECO:0000256" key="1">
    <source>
        <dbReference type="SAM" id="SignalP"/>
    </source>
</evidence>